<protein>
    <submittedName>
        <fullName evidence="1">Uncharacterized protein</fullName>
    </submittedName>
</protein>
<accession>X1EGP8</accession>
<dbReference type="EMBL" id="BART01034801">
    <property type="protein sequence ID" value="GAH07833.1"/>
    <property type="molecule type" value="Genomic_DNA"/>
</dbReference>
<dbReference type="AlphaFoldDB" id="X1EGP8"/>
<reference evidence="1" key="1">
    <citation type="journal article" date="2014" name="Front. Microbiol.">
        <title>High frequency of phylogenetically diverse reductive dehalogenase-homologous genes in deep subseafloor sedimentary metagenomes.</title>
        <authorList>
            <person name="Kawai M."/>
            <person name="Futagami T."/>
            <person name="Toyoda A."/>
            <person name="Takaki Y."/>
            <person name="Nishi S."/>
            <person name="Hori S."/>
            <person name="Arai W."/>
            <person name="Tsubouchi T."/>
            <person name="Morono Y."/>
            <person name="Uchiyama I."/>
            <person name="Ito T."/>
            <person name="Fujiyama A."/>
            <person name="Inagaki F."/>
            <person name="Takami H."/>
        </authorList>
    </citation>
    <scope>NUCLEOTIDE SEQUENCE</scope>
    <source>
        <strain evidence="1">Expedition CK06-06</strain>
    </source>
</reference>
<proteinExistence type="predicted"/>
<evidence type="ECO:0000313" key="1">
    <source>
        <dbReference type="EMBL" id="GAH07833.1"/>
    </source>
</evidence>
<name>X1EGP8_9ZZZZ</name>
<comment type="caution">
    <text evidence="1">The sequence shown here is derived from an EMBL/GenBank/DDBJ whole genome shotgun (WGS) entry which is preliminary data.</text>
</comment>
<gene>
    <name evidence="1" type="ORF">S01H4_59362</name>
</gene>
<organism evidence="1">
    <name type="scientific">marine sediment metagenome</name>
    <dbReference type="NCBI Taxonomy" id="412755"/>
    <lineage>
        <taxon>unclassified sequences</taxon>
        <taxon>metagenomes</taxon>
        <taxon>ecological metagenomes</taxon>
    </lineage>
</organism>
<feature type="non-terminal residue" evidence="1">
    <location>
        <position position="91"/>
    </location>
</feature>
<sequence length="91" mass="10164">MAKTIPAGIHTQKSAIATSGSWLLLVDLYYPGSSTPDKQYVNNNESVEYPEDSGKFYTPVPFTISQIKESVQGDLPKATFTFFSWISHKYP</sequence>